<dbReference type="RefSeq" id="WP_164319524.1">
    <property type="nucleotide sequence ID" value="NZ_JAAGLU010000028.1"/>
</dbReference>
<dbReference type="Pfam" id="PF08546">
    <property type="entry name" value="ApbA_C"/>
    <property type="match status" value="1"/>
</dbReference>
<feature type="domain" description="Ketopantoate reductase N-terminal" evidence="1">
    <location>
        <begin position="4"/>
        <end position="148"/>
    </location>
</feature>
<feature type="domain" description="Ketopantoate reductase C-terminal" evidence="2">
    <location>
        <begin position="187"/>
        <end position="309"/>
    </location>
</feature>
<dbReference type="GO" id="GO:0005737">
    <property type="term" value="C:cytoplasm"/>
    <property type="evidence" value="ECO:0007669"/>
    <property type="project" value="TreeGrafter"/>
</dbReference>
<accession>A0A6B3C060</accession>
<dbReference type="InterPro" id="IPR013328">
    <property type="entry name" value="6PGD_dom2"/>
</dbReference>
<reference evidence="3" key="1">
    <citation type="submission" date="2020-01" db="EMBL/GenBank/DDBJ databases">
        <title>Insect and environment-associated Actinomycetes.</title>
        <authorList>
            <person name="Currrie C."/>
            <person name="Chevrette M."/>
            <person name="Carlson C."/>
            <person name="Stubbendieck R."/>
            <person name="Wendt-Pienkowski E."/>
        </authorList>
    </citation>
    <scope>NUCLEOTIDE SEQUENCE</scope>
    <source>
        <strain evidence="3">SID12501</strain>
    </source>
</reference>
<gene>
    <name evidence="3" type="ORF">G3I71_30405</name>
</gene>
<dbReference type="InterPro" id="IPR013752">
    <property type="entry name" value="KPA_reductase"/>
</dbReference>
<dbReference type="InterPro" id="IPR051402">
    <property type="entry name" value="KPR-Related"/>
</dbReference>
<dbReference type="EMBL" id="JAAGLU010000028">
    <property type="protein sequence ID" value="NEC90018.1"/>
    <property type="molecule type" value="Genomic_DNA"/>
</dbReference>
<dbReference type="InterPro" id="IPR013332">
    <property type="entry name" value="KPR_N"/>
</dbReference>
<dbReference type="Gene3D" id="1.10.1040.10">
    <property type="entry name" value="N-(1-d-carboxylethyl)-l-norvaline Dehydrogenase, domain 2"/>
    <property type="match status" value="1"/>
</dbReference>
<dbReference type="AlphaFoldDB" id="A0A6B3C060"/>
<organism evidence="3">
    <name type="scientific">Streptomyces sp. SID12501</name>
    <dbReference type="NCBI Taxonomy" id="2706042"/>
    <lineage>
        <taxon>Bacteria</taxon>
        <taxon>Bacillati</taxon>
        <taxon>Actinomycetota</taxon>
        <taxon>Actinomycetes</taxon>
        <taxon>Kitasatosporales</taxon>
        <taxon>Streptomycetaceae</taxon>
        <taxon>Streptomyces</taxon>
    </lineage>
</organism>
<dbReference type="Gene3D" id="3.40.50.720">
    <property type="entry name" value="NAD(P)-binding Rossmann-like Domain"/>
    <property type="match status" value="1"/>
</dbReference>
<dbReference type="PANTHER" id="PTHR21708:SF26">
    <property type="entry name" value="2-DEHYDROPANTOATE 2-REDUCTASE"/>
    <property type="match status" value="1"/>
</dbReference>
<name>A0A6B3C060_9ACTN</name>
<evidence type="ECO:0000313" key="3">
    <source>
        <dbReference type="EMBL" id="NEC90018.1"/>
    </source>
</evidence>
<dbReference type="SUPFAM" id="SSF48179">
    <property type="entry name" value="6-phosphogluconate dehydrogenase C-terminal domain-like"/>
    <property type="match status" value="1"/>
</dbReference>
<dbReference type="SUPFAM" id="SSF51735">
    <property type="entry name" value="NAD(P)-binding Rossmann-fold domains"/>
    <property type="match status" value="1"/>
</dbReference>
<dbReference type="InterPro" id="IPR036291">
    <property type="entry name" value="NAD(P)-bd_dom_sf"/>
</dbReference>
<proteinExistence type="predicted"/>
<evidence type="ECO:0000259" key="1">
    <source>
        <dbReference type="Pfam" id="PF02558"/>
    </source>
</evidence>
<dbReference type="PANTHER" id="PTHR21708">
    <property type="entry name" value="PROBABLE 2-DEHYDROPANTOATE 2-REDUCTASE"/>
    <property type="match status" value="1"/>
</dbReference>
<dbReference type="InterPro" id="IPR008927">
    <property type="entry name" value="6-PGluconate_DH-like_C_sf"/>
</dbReference>
<sequence length="354" mass="37223">MRYIIVGAGAVGGAIGGRLAGAGHEVVLVARGAQYEALSAHGLRLVTPDGTYTYRLPTVDGPAGLGELRADDVLVLAVKTQDSEAALAAWGPVPVEGGGTAAERLPLLCAQNGVESQRLALRRFRRVYGVCVWLPAAYEEPGVVSAPGAPLTGILFLGRHPHGTDDTVSRIGADLEKAEFEAPVVADVARWQYAKLLTNLGNALEAVVGSVDSDESLTFFERVRAEGAAVLAAAGIAYASVEEQKERRGTKITLMPLDGARRGGGSSWQSLTRGTGTIEADYLNGEIVLLGRLHGVPTPLNALLQRLANDFAREHREPGSMPVAELVRLADEAMETGQAFQASSGPANRDTSTR</sequence>
<evidence type="ECO:0000259" key="2">
    <source>
        <dbReference type="Pfam" id="PF08546"/>
    </source>
</evidence>
<protein>
    <submittedName>
        <fullName evidence="3">Ketopantoate reductase family protein</fullName>
    </submittedName>
</protein>
<comment type="caution">
    <text evidence="3">The sequence shown here is derived from an EMBL/GenBank/DDBJ whole genome shotgun (WGS) entry which is preliminary data.</text>
</comment>
<dbReference type="Pfam" id="PF02558">
    <property type="entry name" value="ApbA"/>
    <property type="match status" value="1"/>
</dbReference>